<feature type="site" description="Interaction with DNA" evidence="10">
    <location>
        <position position="32"/>
    </location>
</feature>
<dbReference type="EC" id="5.6.2.1" evidence="10"/>
<accession>A0A5R8QAA5</accession>
<dbReference type="InterPro" id="IPR013824">
    <property type="entry name" value="Topo_IA_cen_sub1"/>
</dbReference>
<comment type="caution">
    <text evidence="10">Lacks conserved residue(s) required for the propagation of feature annotation.</text>
</comment>
<feature type="site" description="Interaction with DNA" evidence="10">
    <location>
        <position position="483"/>
    </location>
</feature>
<dbReference type="FunCoup" id="A0A5R8QAA5">
    <property type="interactions" value="271"/>
</dbReference>
<dbReference type="OrthoDB" id="9804262at2"/>
<dbReference type="Gene3D" id="1.10.290.10">
    <property type="entry name" value="Topoisomerase I, domain 4"/>
    <property type="match status" value="1"/>
</dbReference>
<dbReference type="AlphaFoldDB" id="A0A5R8QAA5"/>
<dbReference type="PANTHER" id="PTHR42785:SF1">
    <property type="entry name" value="DNA TOPOISOMERASE"/>
    <property type="match status" value="1"/>
</dbReference>
<evidence type="ECO:0000256" key="2">
    <source>
        <dbReference type="ARBA" id="ARBA00009446"/>
    </source>
</evidence>
<dbReference type="Pfam" id="PF01396">
    <property type="entry name" value="Zn_ribbon_Top1"/>
    <property type="match status" value="3"/>
</dbReference>
<dbReference type="EMBL" id="VBWP01000008">
    <property type="protein sequence ID" value="TLG72565.1"/>
    <property type="molecule type" value="Genomic_DNA"/>
</dbReference>
<dbReference type="GO" id="GO:0006265">
    <property type="term" value="P:DNA topological change"/>
    <property type="evidence" value="ECO:0007669"/>
    <property type="project" value="UniProtKB-UniRule"/>
</dbReference>
<dbReference type="SMART" id="SM00493">
    <property type="entry name" value="TOPRIM"/>
    <property type="match status" value="1"/>
</dbReference>
<comment type="catalytic activity">
    <reaction evidence="1 10">
        <text>ATP-independent breakage of single-stranded DNA, followed by passage and rejoining.</text>
        <dbReference type="EC" id="5.6.2.1"/>
    </reaction>
</comment>
<dbReference type="Gene3D" id="2.70.20.10">
    <property type="entry name" value="Topoisomerase I, domain 3"/>
    <property type="match status" value="1"/>
</dbReference>
<dbReference type="GO" id="GO:0003917">
    <property type="term" value="F:DNA topoisomerase type I (single strand cut, ATP-independent) activity"/>
    <property type="evidence" value="ECO:0007669"/>
    <property type="project" value="UniProtKB-UniRule"/>
</dbReference>
<dbReference type="PRINTS" id="PR00417">
    <property type="entry name" value="PRTPISMRASEI"/>
</dbReference>
<keyword evidence="6" id="KW-0460">Magnesium</keyword>
<keyword evidence="5" id="KW-0862">Zinc</keyword>
<dbReference type="InterPro" id="IPR013497">
    <property type="entry name" value="Topo_IA_cen"/>
</dbReference>
<dbReference type="HAMAP" id="MF_00952">
    <property type="entry name" value="Topoisom_1_prok"/>
    <property type="match status" value="1"/>
</dbReference>
<dbReference type="CDD" id="cd03363">
    <property type="entry name" value="TOPRIM_TopoIA_TopoI"/>
    <property type="match status" value="1"/>
</dbReference>
<evidence type="ECO:0000313" key="13">
    <source>
        <dbReference type="EMBL" id="TLG72565.1"/>
    </source>
</evidence>
<dbReference type="Pfam" id="PF01131">
    <property type="entry name" value="Topoisom_bac"/>
    <property type="match status" value="1"/>
</dbReference>
<dbReference type="InterPro" id="IPR003601">
    <property type="entry name" value="Topo_IA_2"/>
</dbReference>
<keyword evidence="9 10" id="KW-0413">Isomerase</keyword>
<evidence type="ECO:0000256" key="3">
    <source>
        <dbReference type="ARBA" id="ARBA00022723"/>
    </source>
</evidence>
<dbReference type="SMART" id="SM00437">
    <property type="entry name" value="TOP1Ac"/>
    <property type="match status" value="1"/>
</dbReference>
<reference evidence="13 14" key="1">
    <citation type="submission" date="2019-05" db="EMBL/GenBank/DDBJ databases">
        <title>Culicoidintestinum kansasii gen. nov., sp. nov. from the gastrointestinal tract of the biting midge, Culicoides sonorensis.</title>
        <authorList>
            <person name="Neupane S."/>
            <person name="Ghosh A."/>
            <person name="Gunther S."/>
            <person name="Martin K."/>
            <person name="Zurek L."/>
        </authorList>
    </citation>
    <scope>NUCLEOTIDE SEQUENCE [LARGE SCALE GENOMIC DNA]</scope>
    <source>
        <strain evidence="13 14">CS-1</strain>
    </source>
</reference>
<proteinExistence type="inferred from homology"/>
<feature type="domain" description="Topo IA-type catalytic" evidence="12">
    <location>
        <begin position="131"/>
        <end position="551"/>
    </location>
</feature>
<evidence type="ECO:0000313" key="14">
    <source>
        <dbReference type="Proteomes" id="UP000306912"/>
    </source>
</evidence>
<evidence type="ECO:0000259" key="11">
    <source>
        <dbReference type="PROSITE" id="PS50880"/>
    </source>
</evidence>
<dbReference type="GO" id="GO:0003677">
    <property type="term" value="F:DNA binding"/>
    <property type="evidence" value="ECO:0007669"/>
    <property type="project" value="UniProtKB-KW"/>
</dbReference>
<evidence type="ECO:0000256" key="8">
    <source>
        <dbReference type="ARBA" id="ARBA00023125"/>
    </source>
</evidence>
<dbReference type="InterPro" id="IPR005733">
    <property type="entry name" value="TopoI_bac-type"/>
</dbReference>
<keyword evidence="8 10" id="KW-0238">DNA-binding</keyword>
<keyword evidence="14" id="KW-1185">Reference proteome</keyword>
<name>A0A5R8QAA5_9FIRM</name>
<dbReference type="InterPro" id="IPR003602">
    <property type="entry name" value="Topo_IA_DNA-bd_dom"/>
</dbReference>
<dbReference type="Gene3D" id="1.10.460.10">
    <property type="entry name" value="Topoisomerase I, domain 2"/>
    <property type="match status" value="1"/>
</dbReference>
<evidence type="ECO:0000256" key="10">
    <source>
        <dbReference type="HAMAP-Rule" id="MF_00952"/>
    </source>
</evidence>
<feature type="site" description="Interaction with DNA" evidence="10">
    <location>
        <position position="145"/>
    </location>
</feature>
<sequence length="682" mass="77037">MKNLVIVESPAKSKTIEKYLGKDYEVLSSVGHIRDLATTGKLGLGVDVDGDFQPTYKNAKGKADVIKKLKAAVKTADHVYLATDPDREGEAISWHLADLLSLPTDADNRVVFNEITPTAVKKAFESPRPIDMHLVHSQETRRILDRIIGFRLSKLLQNKIKSKSAGRVQSVALKLVVDREREIEAFIPKEYWEIHAYFMDEAVKAKLTKLNGKKIELNNEAEATVVVDAVNGNDFTIASIAKKRNKRSPKLPFITSSLQQEAANKLGFSAKRTMSIAQKLYEGIALENEQVGLITYMRTDSTRLSDDFVSATKDYVLDTFGKEYSGTVRKTKEKANTQDAHEAIRPTAITRTPEEVAPYLDKDELKLYSFIWARALAFLMKEAQFDNTKVIFENNGYEFQASGSVLVFDGYLKVYSQYETNKNEILPDLTEGEKMAANKIEPSQHFTQPPARYSEASLVKELEEQGIGRPSTYASILDTIQKRAYVELREKRFYPTDQGILTNDKLQEQFNIVINNEYTAHMEEDLDKIAEGNEDHIQFLKDFYAQFEPMVLKAFDEMEKIAPQETGEMCPLCGKPLVVRRGRYGEFVGCSGYPECKYIKPTEKNEPQSIGVPCPKCGEGDIVEKKTRRGKIFYGCNRYPDCDFALWDKPTGEKCPKCDALMVQKGKKIKCSSCDYVEGEEA</sequence>
<dbReference type="SUPFAM" id="SSF57783">
    <property type="entry name" value="Zinc beta-ribbon"/>
    <property type="match status" value="1"/>
</dbReference>
<dbReference type="PANTHER" id="PTHR42785">
    <property type="entry name" value="DNA TOPOISOMERASE, TYPE IA, CORE"/>
    <property type="match status" value="1"/>
</dbReference>
<dbReference type="InterPro" id="IPR023405">
    <property type="entry name" value="Topo_IA_core_domain"/>
</dbReference>
<dbReference type="PROSITE" id="PS00396">
    <property type="entry name" value="TOPO_IA_1"/>
    <property type="match status" value="1"/>
</dbReference>
<evidence type="ECO:0000259" key="12">
    <source>
        <dbReference type="PROSITE" id="PS52039"/>
    </source>
</evidence>
<dbReference type="PROSITE" id="PS52039">
    <property type="entry name" value="TOPO_IA_2"/>
    <property type="match status" value="1"/>
</dbReference>
<dbReference type="InterPro" id="IPR023406">
    <property type="entry name" value="Topo_IA_AS"/>
</dbReference>
<evidence type="ECO:0000256" key="9">
    <source>
        <dbReference type="ARBA" id="ARBA00023235"/>
    </source>
</evidence>
<dbReference type="SUPFAM" id="SSF56712">
    <property type="entry name" value="Prokaryotic type I DNA topoisomerase"/>
    <property type="match status" value="1"/>
</dbReference>
<dbReference type="InterPro" id="IPR006171">
    <property type="entry name" value="TOPRIM_dom"/>
</dbReference>
<feature type="region of interest" description="Interaction with DNA" evidence="10">
    <location>
        <begin position="164"/>
        <end position="169"/>
    </location>
</feature>
<feature type="site" description="Interaction with DNA" evidence="10">
    <location>
        <position position="142"/>
    </location>
</feature>
<organism evidence="13 14">
    <name type="scientific">Culicoidibacter larvae</name>
    <dbReference type="NCBI Taxonomy" id="2579976"/>
    <lineage>
        <taxon>Bacteria</taxon>
        <taxon>Bacillati</taxon>
        <taxon>Bacillota</taxon>
        <taxon>Culicoidibacteria</taxon>
        <taxon>Culicoidibacterales</taxon>
        <taxon>Culicoidibacteraceae</taxon>
        <taxon>Culicoidibacter</taxon>
    </lineage>
</organism>
<comment type="caution">
    <text evidence="13">The sequence shown here is derived from an EMBL/GenBank/DDBJ whole genome shotgun (WGS) entry which is preliminary data.</text>
</comment>
<keyword evidence="7 10" id="KW-0799">Topoisomerase</keyword>
<evidence type="ECO:0000256" key="6">
    <source>
        <dbReference type="ARBA" id="ARBA00022842"/>
    </source>
</evidence>
<gene>
    <name evidence="10 13" type="primary">topA</name>
    <name evidence="13" type="ORF">FEZ08_09255</name>
</gene>
<feature type="site" description="Interaction with DNA" evidence="10">
    <location>
        <position position="298"/>
    </location>
</feature>
<dbReference type="NCBIfam" id="TIGR01051">
    <property type="entry name" value="topA_bact"/>
    <property type="match status" value="1"/>
</dbReference>
<protein>
    <recommendedName>
        <fullName evidence="10">DNA topoisomerase 1</fullName>
        <ecNumber evidence="10">5.6.2.1</ecNumber>
    </recommendedName>
    <alternativeName>
        <fullName evidence="10">DNA topoisomerase I</fullName>
    </alternativeName>
</protein>
<comment type="similarity">
    <text evidence="2 10">Belongs to the type IA topoisomerase family.</text>
</comment>
<dbReference type="Gene3D" id="3.40.50.140">
    <property type="match status" value="1"/>
</dbReference>
<evidence type="ECO:0000256" key="7">
    <source>
        <dbReference type="ARBA" id="ARBA00023029"/>
    </source>
</evidence>
<dbReference type="Proteomes" id="UP000306912">
    <property type="component" value="Unassembled WGS sequence"/>
</dbReference>
<dbReference type="PROSITE" id="PS50880">
    <property type="entry name" value="TOPRIM"/>
    <property type="match status" value="1"/>
</dbReference>
<dbReference type="GO" id="GO:0005694">
    <property type="term" value="C:chromosome"/>
    <property type="evidence" value="ECO:0007669"/>
    <property type="project" value="InterPro"/>
</dbReference>
<dbReference type="InterPro" id="IPR013825">
    <property type="entry name" value="Topo_IA_cen_sub2"/>
</dbReference>
<dbReference type="InterPro" id="IPR013498">
    <property type="entry name" value="Topo_IA_Znf"/>
</dbReference>
<feature type="active site" description="O-(5'-phospho-DNA)-tyrosine intermediate" evidence="10">
    <location>
        <position position="296"/>
    </location>
</feature>
<comment type="function">
    <text evidence="10">Releases the supercoiling and torsional tension of DNA, which is introduced during the DNA replication and transcription, by transiently cleaving and rejoining one strand of the DNA duplex. Introduces a single-strand break via transesterification at a target site in duplex DNA. The scissile phosphodiester is attacked by the catalytic tyrosine of the enzyme, resulting in the formation of a DNA-(5'-phosphotyrosyl)-enzyme intermediate and the expulsion of a 3'-OH DNA strand. The free DNA strand then undergoes passage around the unbroken strand, thus removing DNA supercoils. Finally, in the religation step, the DNA 3'-OH attacks the covalent intermediate to expel the active-site tyrosine and restore the DNA phosphodiester backbone.</text>
</comment>
<dbReference type="RefSeq" id="WP_138191651.1">
    <property type="nucleotide sequence ID" value="NZ_VBWP01000008.1"/>
</dbReference>
<feature type="domain" description="Toprim" evidence="11">
    <location>
        <begin position="2"/>
        <end position="117"/>
    </location>
</feature>
<dbReference type="GO" id="GO:0008270">
    <property type="term" value="F:zinc ion binding"/>
    <property type="evidence" value="ECO:0007669"/>
    <property type="project" value="UniProtKB-KW"/>
</dbReference>
<dbReference type="InterPro" id="IPR034149">
    <property type="entry name" value="TOPRIM_TopoI"/>
</dbReference>
<evidence type="ECO:0000256" key="1">
    <source>
        <dbReference type="ARBA" id="ARBA00000213"/>
    </source>
</evidence>
<dbReference type="InParanoid" id="A0A5R8QAA5"/>
<dbReference type="Pfam" id="PF01751">
    <property type="entry name" value="Toprim"/>
    <property type="match status" value="1"/>
</dbReference>
<dbReference type="Gene3D" id="3.30.65.10">
    <property type="entry name" value="Bacterial Topoisomerase I, domain 1"/>
    <property type="match status" value="2"/>
</dbReference>
<dbReference type="InterPro" id="IPR000380">
    <property type="entry name" value="Topo_IA"/>
</dbReference>
<evidence type="ECO:0000256" key="4">
    <source>
        <dbReference type="ARBA" id="ARBA00022771"/>
    </source>
</evidence>
<feature type="site" description="Interaction with DNA" evidence="10">
    <location>
        <position position="141"/>
    </location>
</feature>
<dbReference type="SMART" id="SM00436">
    <property type="entry name" value="TOP1Bc"/>
    <property type="match status" value="1"/>
</dbReference>
<dbReference type="InterPro" id="IPR028612">
    <property type="entry name" value="Topoisom_1_IA"/>
</dbReference>
<keyword evidence="4" id="KW-0863">Zinc-finger</keyword>
<comment type="subunit">
    <text evidence="10">Monomer.</text>
</comment>
<dbReference type="CDD" id="cd00186">
    <property type="entry name" value="TOP1Ac"/>
    <property type="match status" value="1"/>
</dbReference>
<keyword evidence="3" id="KW-0479">Metal-binding</keyword>
<evidence type="ECO:0000256" key="5">
    <source>
        <dbReference type="ARBA" id="ARBA00022833"/>
    </source>
</evidence>
<dbReference type="InterPro" id="IPR013826">
    <property type="entry name" value="Topo_IA_cen_sub3"/>
</dbReference>